<dbReference type="RefSeq" id="WP_167924968.1">
    <property type="nucleotide sequence ID" value="NZ_JAATVY010000005.1"/>
</dbReference>
<evidence type="ECO:0000313" key="6">
    <source>
        <dbReference type="Proteomes" id="UP000722989"/>
    </source>
</evidence>
<dbReference type="SUPFAM" id="SSF46785">
    <property type="entry name" value="Winged helix' DNA-binding domain"/>
    <property type="match status" value="1"/>
</dbReference>
<sequence length="233" mass="24529">MMTVANEAVIRIKHMIASGELSPGSRLPSQDDLAYRMGLSRSALREAVRSLTAMNVLVSRQGDGTYVSSLRTPLLLRPLGFAADILPDDELVQLLDLRAALEPYAAALAAARITTGDAEALSTLVRRGAPDAPVSDFLDADLALHRRIVELSGNEAVATLVEAISPPALQPRILGTAPPADLRAATYDDHLGIVAALTTGDAEAARVTAAAHVANVRRHLLRTLACDGSLTST</sequence>
<keyword evidence="1" id="KW-0805">Transcription regulation</keyword>
<dbReference type="PRINTS" id="PR00035">
    <property type="entry name" value="HTHGNTR"/>
</dbReference>
<accession>A0ABX0XVY4</accession>
<dbReference type="Gene3D" id="1.10.10.10">
    <property type="entry name" value="Winged helix-like DNA-binding domain superfamily/Winged helix DNA-binding domain"/>
    <property type="match status" value="1"/>
</dbReference>
<evidence type="ECO:0000313" key="5">
    <source>
        <dbReference type="EMBL" id="NJC70057.1"/>
    </source>
</evidence>
<dbReference type="InterPro" id="IPR011711">
    <property type="entry name" value="GntR_C"/>
</dbReference>
<dbReference type="SUPFAM" id="SSF48008">
    <property type="entry name" value="GntR ligand-binding domain-like"/>
    <property type="match status" value="1"/>
</dbReference>
<keyword evidence="2" id="KW-0238">DNA-binding</keyword>
<keyword evidence="3" id="KW-0804">Transcription</keyword>
<feature type="domain" description="HTH gntR-type" evidence="4">
    <location>
        <begin position="2"/>
        <end position="70"/>
    </location>
</feature>
<evidence type="ECO:0000256" key="1">
    <source>
        <dbReference type="ARBA" id="ARBA00023015"/>
    </source>
</evidence>
<dbReference type="CDD" id="cd07377">
    <property type="entry name" value="WHTH_GntR"/>
    <property type="match status" value="1"/>
</dbReference>
<dbReference type="Proteomes" id="UP000722989">
    <property type="component" value="Unassembled WGS sequence"/>
</dbReference>
<dbReference type="PANTHER" id="PTHR43537">
    <property type="entry name" value="TRANSCRIPTIONAL REGULATOR, GNTR FAMILY"/>
    <property type="match status" value="1"/>
</dbReference>
<gene>
    <name evidence="5" type="ORF">HC031_10095</name>
</gene>
<dbReference type="InterPro" id="IPR008920">
    <property type="entry name" value="TF_FadR/GntR_C"/>
</dbReference>
<dbReference type="Gene3D" id="1.20.120.530">
    <property type="entry name" value="GntR ligand-binding domain-like"/>
    <property type="match status" value="1"/>
</dbReference>
<dbReference type="PROSITE" id="PS50949">
    <property type="entry name" value="HTH_GNTR"/>
    <property type="match status" value="1"/>
</dbReference>
<dbReference type="InterPro" id="IPR036388">
    <property type="entry name" value="WH-like_DNA-bd_sf"/>
</dbReference>
<comment type="caution">
    <text evidence="5">The sequence shown here is derived from an EMBL/GenBank/DDBJ whole genome shotgun (WGS) entry which is preliminary data.</text>
</comment>
<keyword evidence="6" id="KW-1185">Reference proteome</keyword>
<evidence type="ECO:0000256" key="3">
    <source>
        <dbReference type="ARBA" id="ARBA00023163"/>
    </source>
</evidence>
<evidence type="ECO:0000256" key="2">
    <source>
        <dbReference type="ARBA" id="ARBA00023125"/>
    </source>
</evidence>
<dbReference type="SMART" id="SM00895">
    <property type="entry name" value="FCD"/>
    <property type="match status" value="1"/>
</dbReference>
<dbReference type="InterPro" id="IPR000524">
    <property type="entry name" value="Tscrpt_reg_HTH_GntR"/>
</dbReference>
<reference evidence="5 6" key="1">
    <citation type="submission" date="2020-03" db="EMBL/GenBank/DDBJ databases">
        <title>WGS of the type strain of Planosporangium spp.</title>
        <authorList>
            <person name="Thawai C."/>
        </authorList>
    </citation>
    <scope>NUCLEOTIDE SEQUENCE [LARGE SCALE GENOMIC DNA]</scope>
    <source>
        <strain evidence="5 6">TBRC 5610</strain>
    </source>
</reference>
<organism evidence="5 6">
    <name type="scientific">Planosporangium thailandense</name>
    <dbReference type="NCBI Taxonomy" id="765197"/>
    <lineage>
        <taxon>Bacteria</taxon>
        <taxon>Bacillati</taxon>
        <taxon>Actinomycetota</taxon>
        <taxon>Actinomycetes</taxon>
        <taxon>Micromonosporales</taxon>
        <taxon>Micromonosporaceae</taxon>
        <taxon>Planosporangium</taxon>
    </lineage>
</organism>
<evidence type="ECO:0000259" key="4">
    <source>
        <dbReference type="PROSITE" id="PS50949"/>
    </source>
</evidence>
<name>A0ABX0XVY4_9ACTN</name>
<protein>
    <submittedName>
        <fullName evidence="5">FadR family transcriptional regulator</fullName>
    </submittedName>
</protein>
<proteinExistence type="predicted"/>
<dbReference type="PANTHER" id="PTHR43537:SF44">
    <property type="entry name" value="GNTR FAMILY REGULATORY PROTEIN"/>
    <property type="match status" value="1"/>
</dbReference>
<dbReference type="Pfam" id="PF07729">
    <property type="entry name" value="FCD"/>
    <property type="match status" value="1"/>
</dbReference>
<dbReference type="InterPro" id="IPR036390">
    <property type="entry name" value="WH_DNA-bd_sf"/>
</dbReference>
<dbReference type="SMART" id="SM00345">
    <property type="entry name" value="HTH_GNTR"/>
    <property type="match status" value="1"/>
</dbReference>
<dbReference type="EMBL" id="JAATVY010000005">
    <property type="protein sequence ID" value="NJC70057.1"/>
    <property type="molecule type" value="Genomic_DNA"/>
</dbReference>
<dbReference type="Pfam" id="PF00392">
    <property type="entry name" value="GntR"/>
    <property type="match status" value="1"/>
</dbReference>